<dbReference type="NCBIfam" id="NF033788">
    <property type="entry name" value="HTH_metalloreg"/>
    <property type="match status" value="1"/>
</dbReference>
<dbReference type="PROSITE" id="PS00380">
    <property type="entry name" value="RHODANESE_1"/>
    <property type="match status" value="1"/>
</dbReference>
<dbReference type="InterPro" id="IPR001763">
    <property type="entry name" value="Rhodanese-like_dom"/>
</dbReference>
<dbReference type="Pfam" id="PF01022">
    <property type="entry name" value="HTH_5"/>
    <property type="match status" value="1"/>
</dbReference>
<dbReference type="CDD" id="cd00090">
    <property type="entry name" value="HTH_ARSR"/>
    <property type="match status" value="1"/>
</dbReference>
<dbReference type="InterPro" id="IPR001307">
    <property type="entry name" value="Thiosulphate_STrfase_CS"/>
</dbReference>
<accession>A0A936NCB9</accession>
<evidence type="ECO:0000313" key="6">
    <source>
        <dbReference type="EMBL" id="MBK9297054.1"/>
    </source>
</evidence>
<dbReference type="SMART" id="SM00418">
    <property type="entry name" value="HTH_ARSR"/>
    <property type="match status" value="1"/>
</dbReference>
<evidence type="ECO:0000256" key="2">
    <source>
        <dbReference type="ARBA" id="ARBA00023125"/>
    </source>
</evidence>
<dbReference type="PROSITE" id="PS50987">
    <property type="entry name" value="HTH_ARSR_2"/>
    <property type="match status" value="1"/>
</dbReference>
<feature type="domain" description="Rhodanese" evidence="4">
    <location>
        <begin position="144"/>
        <end position="236"/>
    </location>
</feature>
<name>A0A936NCB9_9ACTN</name>
<organism evidence="6 7">
    <name type="scientific">Candidatus Neomicrothrix subdominans</name>
    <dbReference type="NCBI Taxonomy" id="2954438"/>
    <lineage>
        <taxon>Bacteria</taxon>
        <taxon>Bacillati</taxon>
        <taxon>Actinomycetota</taxon>
        <taxon>Acidimicrobiia</taxon>
        <taxon>Acidimicrobiales</taxon>
        <taxon>Microthrixaceae</taxon>
        <taxon>Candidatus Neomicrothrix</taxon>
    </lineage>
</organism>
<keyword evidence="3" id="KW-0804">Transcription</keyword>
<dbReference type="SUPFAM" id="SSF46785">
    <property type="entry name" value="Winged helix' DNA-binding domain"/>
    <property type="match status" value="1"/>
</dbReference>
<evidence type="ECO:0000259" key="4">
    <source>
        <dbReference type="PROSITE" id="PS50206"/>
    </source>
</evidence>
<proteinExistence type="predicted"/>
<dbReference type="Proteomes" id="UP000727993">
    <property type="component" value="Unassembled WGS sequence"/>
</dbReference>
<dbReference type="AlphaFoldDB" id="A0A936NCB9"/>
<dbReference type="SMART" id="SM00450">
    <property type="entry name" value="RHOD"/>
    <property type="match status" value="1"/>
</dbReference>
<dbReference type="Pfam" id="PF00581">
    <property type="entry name" value="Rhodanese"/>
    <property type="match status" value="1"/>
</dbReference>
<dbReference type="InterPro" id="IPR051081">
    <property type="entry name" value="HTH_MetalResp_TranReg"/>
</dbReference>
<evidence type="ECO:0000256" key="3">
    <source>
        <dbReference type="ARBA" id="ARBA00023163"/>
    </source>
</evidence>
<dbReference type="PROSITE" id="PS50206">
    <property type="entry name" value="RHODANESE_3"/>
    <property type="match status" value="1"/>
</dbReference>
<dbReference type="Gene3D" id="3.40.250.10">
    <property type="entry name" value="Rhodanese-like domain"/>
    <property type="match status" value="1"/>
</dbReference>
<dbReference type="InterPro" id="IPR001845">
    <property type="entry name" value="HTH_ArsR_DNA-bd_dom"/>
</dbReference>
<dbReference type="InterPro" id="IPR036390">
    <property type="entry name" value="WH_DNA-bd_sf"/>
</dbReference>
<evidence type="ECO:0000313" key="7">
    <source>
        <dbReference type="Proteomes" id="UP000727993"/>
    </source>
</evidence>
<evidence type="ECO:0000259" key="5">
    <source>
        <dbReference type="PROSITE" id="PS50987"/>
    </source>
</evidence>
<comment type="caution">
    <text evidence="6">The sequence shown here is derived from an EMBL/GenBank/DDBJ whole genome shotgun (WGS) entry which is preliminary data.</text>
</comment>
<dbReference type="GO" id="GO:0004792">
    <property type="term" value="F:thiosulfate-cyanide sulfurtransferase activity"/>
    <property type="evidence" value="ECO:0007669"/>
    <property type="project" value="InterPro"/>
</dbReference>
<keyword evidence="2" id="KW-0238">DNA-binding</keyword>
<dbReference type="Gene3D" id="1.10.10.10">
    <property type="entry name" value="Winged helix-like DNA-binding domain superfamily/Winged helix DNA-binding domain"/>
    <property type="match status" value="1"/>
</dbReference>
<dbReference type="PANTHER" id="PTHR33154:SF18">
    <property type="entry name" value="ARSENICAL RESISTANCE OPERON REPRESSOR"/>
    <property type="match status" value="1"/>
</dbReference>
<dbReference type="InterPro" id="IPR036388">
    <property type="entry name" value="WH-like_DNA-bd_sf"/>
</dbReference>
<gene>
    <name evidence="6" type="ORF">IPN02_09505</name>
</gene>
<dbReference type="EMBL" id="JADJZA010000006">
    <property type="protein sequence ID" value="MBK9297054.1"/>
    <property type="molecule type" value="Genomic_DNA"/>
</dbReference>
<dbReference type="CDD" id="cd00158">
    <property type="entry name" value="RHOD"/>
    <property type="match status" value="1"/>
</dbReference>
<dbReference type="PANTHER" id="PTHR33154">
    <property type="entry name" value="TRANSCRIPTIONAL REGULATOR, ARSR FAMILY"/>
    <property type="match status" value="1"/>
</dbReference>
<evidence type="ECO:0000256" key="1">
    <source>
        <dbReference type="ARBA" id="ARBA00023015"/>
    </source>
</evidence>
<sequence length="238" mass="26037">MAVAVRADIDGQTDGTERRAEFFSRLAVVGKAFASAKRLELVDLLAQGERAVDSLARQAGMGITTTSSHLQILKMAHVVSTRRAGTRVYYRLSGDDVATLYASLGRVARAHSADVERALEAYLGTGSLDDVELIRRDDLMRRIEDGDVQVVDVRPAEEFDAGHIPGARSLPFGELTELTERLESLDPNLDLVAYCRGAHCVMAHDAVRLLEAEGRHAARLEDGMLEWRLSGLPVEVDV</sequence>
<reference evidence="6 7" key="1">
    <citation type="submission" date="2020-10" db="EMBL/GenBank/DDBJ databases">
        <title>Connecting structure to function with the recovery of over 1000 high-quality activated sludge metagenome-assembled genomes encoding full-length rRNA genes using long-read sequencing.</title>
        <authorList>
            <person name="Singleton C.M."/>
            <person name="Petriglieri F."/>
            <person name="Kristensen J.M."/>
            <person name="Kirkegaard R.H."/>
            <person name="Michaelsen T.Y."/>
            <person name="Andersen M.H."/>
            <person name="Karst S.M."/>
            <person name="Dueholm M.S."/>
            <person name="Nielsen P.H."/>
            <person name="Albertsen M."/>
        </authorList>
    </citation>
    <scope>NUCLEOTIDE SEQUENCE [LARGE SCALE GENOMIC DNA]</scope>
    <source>
        <strain evidence="6">Lyne_18-Q3-R50-59_MAXAC.006</strain>
    </source>
</reference>
<dbReference type="InterPro" id="IPR011991">
    <property type="entry name" value="ArsR-like_HTH"/>
</dbReference>
<dbReference type="PRINTS" id="PR00778">
    <property type="entry name" value="HTHARSR"/>
</dbReference>
<dbReference type="GO" id="GO:0003677">
    <property type="term" value="F:DNA binding"/>
    <property type="evidence" value="ECO:0007669"/>
    <property type="project" value="UniProtKB-KW"/>
</dbReference>
<keyword evidence="1" id="KW-0805">Transcription regulation</keyword>
<feature type="domain" description="HTH arsR-type" evidence="5">
    <location>
        <begin position="18"/>
        <end position="112"/>
    </location>
</feature>
<protein>
    <submittedName>
        <fullName evidence="6">Metalloregulator ArsR/SmtB family transcription factor</fullName>
    </submittedName>
</protein>
<dbReference type="InterPro" id="IPR036873">
    <property type="entry name" value="Rhodanese-like_dom_sf"/>
</dbReference>
<dbReference type="GO" id="GO:0003700">
    <property type="term" value="F:DNA-binding transcription factor activity"/>
    <property type="evidence" value="ECO:0007669"/>
    <property type="project" value="InterPro"/>
</dbReference>
<dbReference type="SUPFAM" id="SSF52821">
    <property type="entry name" value="Rhodanese/Cell cycle control phosphatase"/>
    <property type="match status" value="1"/>
</dbReference>